<feature type="transmembrane region" description="Helical" evidence="7">
    <location>
        <begin position="207"/>
        <end position="228"/>
    </location>
</feature>
<feature type="domain" description="Rhodopsin" evidence="8">
    <location>
        <begin position="36"/>
        <end position="271"/>
    </location>
</feature>
<feature type="transmembrane region" description="Helical" evidence="7">
    <location>
        <begin position="16"/>
        <end position="38"/>
    </location>
</feature>
<dbReference type="Proteomes" id="UP001642405">
    <property type="component" value="Unassembled WGS sequence"/>
</dbReference>
<evidence type="ECO:0000256" key="1">
    <source>
        <dbReference type="ARBA" id="ARBA00004141"/>
    </source>
</evidence>
<proteinExistence type="inferred from homology"/>
<feature type="transmembrane region" description="Helical" evidence="7">
    <location>
        <begin position="248"/>
        <end position="270"/>
    </location>
</feature>
<feature type="transmembrane region" description="Helical" evidence="7">
    <location>
        <begin position="130"/>
        <end position="160"/>
    </location>
</feature>
<dbReference type="InterPro" id="IPR052337">
    <property type="entry name" value="SAT4-like"/>
</dbReference>
<evidence type="ECO:0000259" key="9">
    <source>
        <dbReference type="Pfam" id="PF26061"/>
    </source>
</evidence>
<sequence length="641" mass="68889">MITQDTRHVSLAESRATMVITVTAVFAALSLGMMLLRLHLRCRVLKSTGLDDLTMAVAQALALAVSAMTIVETKHGLGKHIKNVSPENEVSQLTYLYISMILYSLTMNVIKISFLLQYDRIFHIDGIRTVCFCMMVFVVLWAVVQGTLLGLACVPLSLLLPVTARWCLPTLPVWYATAAVHMATDAVIFLVPLPSVLSLQLPLHQRLAVLAIFCLGFGVCAISVARALTLRAAANVHDPPWGSTDMAVWSVAEMHCAILCSSAPTLRPLIVRTRTRIKSTLSRTTTLRGHSRSRPRSSSHSHSLSRSRSRAVNTPRAADAEAGRNQHDPMPQLHLVDLDALARGSVHFLALAALTMLASLLLLATAALAAPSADAGCTRDKLQAVADSVVAAQTAGNPALVQPAAAADIAVTENRQSASLAASILSRALKPDHIRSSLDTTQCATYTEMIVASGAKPYEIGVQVFLAPGDASAVHRVDTIYTSTGDWLFNITGTLYWASRESWTTIPEAQRDTRAVIQAAADAYCDIFSNKSTVVPWGTPCARLEGGSYTGHGGPDDSCNVGIPSGVSLTKRRYVIDETIGAVDVMMSFADLPDSHDFRVEKGKLRYVHTMTVMTGSKSKGGGGKKGGRRRGVTQEIREAL</sequence>
<feature type="compositionally biased region" description="Basic residues" evidence="6">
    <location>
        <begin position="289"/>
        <end position="309"/>
    </location>
</feature>
<keyword evidence="3 7" id="KW-1133">Transmembrane helix</keyword>
<name>A0ABP0CPJ3_9PEZI</name>
<dbReference type="InterPro" id="IPR058334">
    <property type="entry name" value="DUF8021"/>
</dbReference>
<keyword evidence="2 7" id="KW-0812">Transmembrane</keyword>
<dbReference type="Pfam" id="PF20684">
    <property type="entry name" value="Fung_rhodopsin"/>
    <property type="match status" value="1"/>
</dbReference>
<evidence type="ECO:0000313" key="10">
    <source>
        <dbReference type="EMBL" id="CAK7234009.1"/>
    </source>
</evidence>
<protein>
    <recommendedName>
        <fullName evidence="12">Integral membrane protein</fullName>
    </recommendedName>
</protein>
<gene>
    <name evidence="10" type="ORF">SCUCBS95973_008790</name>
</gene>
<feature type="region of interest" description="Disordered" evidence="6">
    <location>
        <begin position="616"/>
        <end position="641"/>
    </location>
</feature>
<reference evidence="10 11" key="1">
    <citation type="submission" date="2024-01" db="EMBL/GenBank/DDBJ databases">
        <authorList>
            <person name="Allen C."/>
            <person name="Tagirdzhanova G."/>
        </authorList>
    </citation>
    <scope>NUCLEOTIDE SEQUENCE [LARGE SCALE GENOMIC DNA]</scope>
</reference>
<evidence type="ECO:0008006" key="12">
    <source>
        <dbReference type="Google" id="ProtNLM"/>
    </source>
</evidence>
<evidence type="ECO:0000256" key="2">
    <source>
        <dbReference type="ARBA" id="ARBA00022692"/>
    </source>
</evidence>
<evidence type="ECO:0000313" key="11">
    <source>
        <dbReference type="Proteomes" id="UP001642405"/>
    </source>
</evidence>
<comment type="subcellular location">
    <subcellularLocation>
        <location evidence="1">Membrane</location>
        <topology evidence="1">Multi-pass membrane protein</topology>
    </subcellularLocation>
</comment>
<keyword evidence="4 7" id="KW-0472">Membrane</keyword>
<feature type="transmembrane region" description="Helical" evidence="7">
    <location>
        <begin position="50"/>
        <end position="71"/>
    </location>
</feature>
<comment type="similarity">
    <text evidence="5">Belongs to the SAT4 family.</text>
</comment>
<evidence type="ECO:0000256" key="3">
    <source>
        <dbReference type="ARBA" id="ARBA00022989"/>
    </source>
</evidence>
<dbReference type="EMBL" id="CAWUHB010000079">
    <property type="protein sequence ID" value="CAK7234009.1"/>
    <property type="molecule type" value="Genomic_DNA"/>
</dbReference>
<accession>A0ABP0CPJ3</accession>
<keyword evidence="11" id="KW-1185">Reference proteome</keyword>
<feature type="compositionally biased region" description="Basic and acidic residues" evidence="6">
    <location>
        <begin position="318"/>
        <end position="327"/>
    </location>
</feature>
<comment type="caution">
    <text evidence="10">The sequence shown here is derived from an EMBL/GenBank/DDBJ whole genome shotgun (WGS) entry which is preliminary data.</text>
</comment>
<evidence type="ECO:0000259" key="8">
    <source>
        <dbReference type="Pfam" id="PF20684"/>
    </source>
</evidence>
<dbReference type="PANTHER" id="PTHR33048:SF47">
    <property type="entry name" value="INTEGRAL MEMBRANE PROTEIN-RELATED"/>
    <property type="match status" value="1"/>
</dbReference>
<evidence type="ECO:0000256" key="7">
    <source>
        <dbReference type="SAM" id="Phobius"/>
    </source>
</evidence>
<dbReference type="PANTHER" id="PTHR33048">
    <property type="entry name" value="PTH11-LIKE INTEGRAL MEMBRANE PROTEIN (AFU_ORTHOLOGUE AFUA_5G11245)"/>
    <property type="match status" value="1"/>
</dbReference>
<dbReference type="Pfam" id="PF26061">
    <property type="entry name" value="DUF8021"/>
    <property type="match status" value="1"/>
</dbReference>
<feature type="transmembrane region" description="Helical" evidence="7">
    <location>
        <begin position="95"/>
        <end position="118"/>
    </location>
</feature>
<evidence type="ECO:0000256" key="4">
    <source>
        <dbReference type="ARBA" id="ARBA00023136"/>
    </source>
</evidence>
<organism evidence="10 11">
    <name type="scientific">Sporothrix curviconia</name>
    <dbReference type="NCBI Taxonomy" id="1260050"/>
    <lineage>
        <taxon>Eukaryota</taxon>
        <taxon>Fungi</taxon>
        <taxon>Dikarya</taxon>
        <taxon>Ascomycota</taxon>
        <taxon>Pezizomycotina</taxon>
        <taxon>Sordariomycetes</taxon>
        <taxon>Sordariomycetidae</taxon>
        <taxon>Ophiostomatales</taxon>
        <taxon>Ophiostomataceae</taxon>
        <taxon>Sporothrix</taxon>
    </lineage>
</organism>
<evidence type="ECO:0000256" key="6">
    <source>
        <dbReference type="SAM" id="MobiDB-lite"/>
    </source>
</evidence>
<dbReference type="InterPro" id="IPR049326">
    <property type="entry name" value="Rhodopsin_dom_fungi"/>
</dbReference>
<feature type="domain" description="DUF8021" evidence="9">
    <location>
        <begin position="510"/>
        <end position="612"/>
    </location>
</feature>
<feature type="transmembrane region" description="Helical" evidence="7">
    <location>
        <begin position="348"/>
        <end position="370"/>
    </location>
</feature>
<feature type="region of interest" description="Disordered" evidence="6">
    <location>
        <begin position="281"/>
        <end position="330"/>
    </location>
</feature>
<evidence type="ECO:0000256" key="5">
    <source>
        <dbReference type="ARBA" id="ARBA00038359"/>
    </source>
</evidence>
<feature type="transmembrane region" description="Helical" evidence="7">
    <location>
        <begin position="172"/>
        <end position="195"/>
    </location>
</feature>